<dbReference type="Proteomes" id="UP001206925">
    <property type="component" value="Unassembled WGS sequence"/>
</dbReference>
<proteinExistence type="predicted"/>
<feature type="region of interest" description="Disordered" evidence="1">
    <location>
        <begin position="149"/>
        <end position="192"/>
    </location>
</feature>
<evidence type="ECO:0008006" key="4">
    <source>
        <dbReference type="Google" id="ProtNLM"/>
    </source>
</evidence>
<name>A0AAD5BKU4_AMBAR</name>
<feature type="compositionally biased region" description="Acidic residues" evidence="1">
    <location>
        <begin position="168"/>
        <end position="192"/>
    </location>
</feature>
<dbReference type="AlphaFoldDB" id="A0AAD5BKU4"/>
<gene>
    <name evidence="2" type="ORF">M8C21_001234</name>
</gene>
<dbReference type="EMBL" id="JAMZMK010012056">
    <property type="protein sequence ID" value="KAI7725130.1"/>
    <property type="molecule type" value="Genomic_DNA"/>
</dbReference>
<reference evidence="2" key="1">
    <citation type="submission" date="2022-06" db="EMBL/GenBank/DDBJ databases">
        <title>Uncovering the hologenomic basis of an extraordinary plant invasion.</title>
        <authorList>
            <person name="Bieker V.C."/>
            <person name="Martin M.D."/>
            <person name="Gilbert T."/>
            <person name="Hodgins K."/>
            <person name="Battlay P."/>
            <person name="Petersen B."/>
            <person name="Wilson J."/>
        </authorList>
    </citation>
    <scope>NUCLEOTIDE SEQUENCE</scope>
    <source>
        <strain evidence="2">AA19_3_7</strain>
        <tissue evidence="2">Leaf</tissue>
    </source>
</reference>
<organism evidence="2 3">
    <name type="scientific">Ambrosia artemisiifolia</name>
    <name type="common">Common ragweed</name>
    <dbReference type="NCBI Taxonomy" id="4212"/>
    <lineage>
        <taxon>Eukaryota</taxon>
        <taxon>Viridiplantae</taxon>
        <taxon>Streptophyta</taxon>
        <taxon>Embryophyta</taxon>
        <taxon>Tracheophyta</taxon>
        <taxon>Spermatophyta</taxon>
        <taxon>Magnoliopsida</taxon>
        <taxon>eudicotyledons</taxon>
        <taxon>Gunneridae</taxon>
        <taxon>Pentapetalae</taxon>
        <taxon>asterids</taxon>
        <taxon>campanulids</taxon>
        <taxon>Asterales</taxon>
        <taxon>Asteraceae</taxon>
        <taxon>Asteroideae</taxon>
        <taxon>Heliantheae alliance</taxon>
        <taxon>Heliantheae</taxon>
        <taxon>Ambrosia</taxon>
    </lineage>
</organism>
<sequence>MMSNSISDYGNGRQHNTLYMQQEFPRQYILRRWTREDVPNTKPGSILTHNDDALLSDDVNKVVREISYATEYCTNKLLTKFDKLCSFRDYINEFMAIADEAQFDAPRKSRRDRFAELVGDTDVSTATIRVPCGKCKEYGHNSRTCGKLYPEPKEVASNKNANGKTVIDDTEDTDTSEDDELASSDEAHIEEE</sequence>
<evidence type="ECO:0000256" key="1">
    <source>
        <dbReference type="SAM" id="MobiDB-lite"/>
    </source>
</evidence>
<accession>A0AAD5BKU4</accession>
<protein>
    <recommendedName>
        <fullName evidence="4">Protein FAR1-RELATED SEQUENCE</fullName>
    </recommendedName>
</protein>
<comment type="caution">
    <text evidence="2">The sequence shown here is derived from an EMBL/GenBank/DDBJ whole genome shotgun (WGS) entry which is preliminary data.</text>
</comment>
<evidence type="ECO:0000313" key="3">
    <source>
        <dbReference type="Proteomes" id="UP001206925"/>
    </source>
</evidence>
<keyword evidence="3" id="KW-1185">Reference proteome</keyword>
<evidence type="ECO:0000313" key="2">
    <source>
        <dbReference type="EMBL" id="KAI7725130.1"/>
    </source>
</evidence>